<dbReference type="InParanoid" id="A0A067PM29"/>
<feature type="region of interest" description="Disordered" evidence="4">
    <location>
        <begin position="1"/>
        <end position="27"/>
    </location>
</feature>
<evidence type="ECO:0000256" key="4">
    <source>
        <dbReference type="SAM" id="MobiDB-lite"/>
    </source>
</evidence>
<dbReference type="PROSITE" id="PS00211">
    <property type="entry name" value="ABC_TRANSPORTER_1"/>
    <property type="match status" value="1"/>
</dbReference>
<dbReference type="PANTHER" id="PTHR19211">
    <property type="entry name" value="ATP-BINDING TRANSPORT PROTEIN-RELATED"/>
    <property type="match status" value="1"/>
</dbReference>
<dbReference type="Proteomes" id="UP000027265">
    <property type="component" value="Unassembled WGS sequence"/>
</dbReference>
<dbReference type="Gene3D" id="3.40.50.300">
    <property type="entry name" value="P-loop containing nucleotide triphosphate hydrolases"/>
    <property type="match status" value="2"/>
</dbReference>
<dbReference type="CDD" id="cd03221">
    <property type="entry name" value="ABCF_EF-3"/>
    <property type="match status" value="1"/>
</dbReference>
<dbReference type="InterPro" id="IPR027417">
    <property type="entry name" value="P-loop_NTPase"/>
</dbReference>
<dbReference type="GO" id="GO:0016887">
    <property type="term" value="F:ATP hydrolysis activity"/>
    <property type="evidence" value="ECO:0007669"/>
    <property type="project" value="InterPro"/>
</dbReference>
<evidence type="ECO:0000256" key="1">
    <source>
        <dbReference type="ARBA" id="ARBA00022737"/>
    </source>
</evidence>
<name>A0A067PM29_9AGAM</name>
<feature type="domain" description="ABC transporter" evidence="5">
    <location>
        <begin position="472"/>
        <end position="686"/>
    </location>
</feature>
<sequence>MSEPRAGASSPAPSTVKARRTGAKSKEGKVAEVVATSQVSRFHTETLETLSNDIDLKAVNISVGDHVLLVDANLRLFKGVHYGLVGQNGVGKSILLKCIGYKQLTGFPMNVRVLYVEQLEGVEMSRPVVQVVMDADRKASRLRQEMRAIQSALEAADPAEVAHTMRRIRLDRLREEKELANKIALERSGARGADARKQLIKQEKLVEEMEALNMTDLTEAEITGAALEAQTLQAELHALMELYGEEVAESKARIILKGLGFPLEWHDRPLAELSGGWRIRVALAAALHIAPDILLLDEPTNHLDLPAIIWLQNYLSKLDETTLVIVSHDRAFLNAVSEEIIVFRNQTLTYHTGNFDEYVENSEEKQKYLGKMAEAIERKKSAAESSVRAAMAGARQSGDDKKMAQMASRQRKLERVGMEVNEKGHRFKLNRDRIGKYLTVRPDVELDRPDLPPSWSIPDPIPLRQAGAILEVEAVSIGYNPKQPAILADVTLHISQTARIAIVGANGGGKTSLMKVLVGETSPLKGRINRHSSAKIGYFTQHHVDELHNYPPESSALSILLEKDPGRREQEGRSHLGKYGIKGPTALQPLASLSGGQMVRVAFAMSTFVSSPHLLILDEPTNHLDFLTTQALIGALHDFQGAVVVVSHDQYFVSEVADDVYLVKAGRVRKLEGGMDQYVRMCQKSLK</sequence>
<feature type="domain" description="ABC transporter" evidence="5">
    <location>
        <begin position="54"/>
        <end position="371"/>
    </location>
</feature>
<dbReference type="EMBL" id="KL197723">
    <property type="protein sequence ID" value="KDQ55909.1"/>
    <property type="molecule type" value="Genomic_DNA"/>
</dbReference>
<dbReference type="STRING" id="933084.A0A067PM29"/>
<dbReference type="FunFam" id="3.40.50.300:FF:000011">
    <property type="entry name" value="Putative ABC transporter ATP-binding component"/>
    <property type="match status" value="1"/>
</dbReference>
<protein>
    <recommendedName>
        <fullName evidence="5">ABC transporter domain-containing protein</fullName>
    </recommendedName>
</protein>
<dbReference type="InterPro" id="IPR050611">
    <property type="entry name" value="ABCF"/>
</dbReference>
<dbReference type="GO" id="GO:0005524">
    <property type="term" value="F:ATP binding"/>
    <property type="evidence" value="ECO:0007669"/>
    <property type="project" value="UniProtKB-KW"/>
</dbReference>
<dbReference type="Pfam" id="PF12848">
    <property type="entry name" value="ABC_tran_Xtn"/>
    <property type="match status" value="1"/>
</dbReference>
<dbReference type="InterPro" id="IPR032781">
    <property type="entry name" value="ABC_tran_Xtn"/>
</dbReference>
<evidence type="ECO:0000313" key="6">
    <source>
        <dbReference type="EMBL" id="KDQ55909.1"/>
    </source>
</evidence>
<dbReference type="InterPro" id="IPR003593">
    <property type="entry name" value="AAA+_ATPase"/>
</dbReference>
<evidence type="ECO:0000313" key="7">
    <source>
        <dbReference type="Proteomes" id="UP000027265"/>
    </source>
</evidence>
<reference evidence="7" key="1">
    <citation type="journal article" date="2014" name="Proc. Natl. Acad. Sci. U.S.A.">
        <title>Extensive sampling of basidiomycete genomes demonstrates inadequacy of the white-rot/brown-rot paradigm for wood decay fungi.</title>
        <authorList>
            <person name="Riley R."/>
            <person name="Salamov A.A."/>
            <person name="Brown D.W."/>
            <person name="Nagy L.G."/>
            <person name="Floudas D."/>
            <person name="Held B.W."/>
            <person name="Levasseur A."/>
            <person name="Lombard V."/>
            <person name="Morin E."/>
            <person name="Otillar R."/>
            <person name="Lindquist E.A."/>
            <person name="Sun H."/>
            <person name="LaButti K.M."/>
            <person name="Schmutz J."/>
            <person name="Jabbour D."/>
            <person name="Luo H."/>
            <person name="Baker S.E."/>
            <person name="Pisabarro A.G."/>
            <person name="Walton J.D."/>
            <person name="Blanchette R.A."/>
            <person name="Henrissat B."/>
            <person name="Martin F."/>
            <person name="Cullen D."/>
            <person name="Hibbett D.S."/>
            <person name="Grigoriev I.V."/>
        </authorList>
    </citation>
    <scope>NUCLEOTIDE SEQUENCE [LARGE SCALE GENOMIC DNA]</scope>
    <source>
        <strain evidence="7">MUCL 33604</strain>
    </source>
</reference>
<keyword evidence="3" id="KW-0067">ATP-binding</keyword>
<dbReference type="SUPFAM" id="SSF52540">
    <property type="entry name" value="P-loop containing nucleoside triphosphate hydrolases"/>
    <property type="match status" value="2"/>
</dbReference>
<dbReference type="PROSITE" id="PS50893">
    <property type="entry name" value="ABC_TRANSPORTER_2"/>
    <property type="match status" value="2"/>
</dbReference>
<keyword evidence="1" id="KW-0677">Repeat</keyword>
<evidence type="ECO:0000256" key="3">
    <source>
        <dbReference type="ARBA" id="ARBA00022840"/>
    </source>
</evidence>
<accession>A0A067PM29</accession>
<dbReference type="OrthoDB" id="2110130at2759"/>
<dbReference type="HOGENOM" id="CLU_000604_36_6_1"/>
<proteinExistence type="predicted"/>
<dbReference type="SMART" id="SM00382">
    <property type="entry name" value="AAA"/>
    <property type="match status" value="2"/>
</dbReference>
<evidence type="ECO:0000256" key="2">
    <source>
        <dbReference type="ARBA" id="ARBA00022741"/>
    </source>
</evidence>
<keyword evidence="7" id="KW-1185">Reference proteome</keyword>
<keyword evidence="2" id="KW-0547">Nucleotide-binding</keyword>
<evidence type="ECO:0000259" key="5">
    <source>
        <dbReference type="PROSITE" id="PS50893"/>
    </source>
</evidence>
<dbReference type="AlphaFoldDB" id="A0A067PM29"/>
<organism evidence="6 7">
    <name type="scientific">Jaapia argillacea MUCL 33604</name>
    <dbReference type="NCBI Taxonomy" id="933084"/>
    <lineage>
        <taxon>Eukaryota</taxon>
        <taxon>Fungi</taxon>
        <taxon>Dikarya</taxon>
        <taxon>Basidiomycota</taxon>
        <taxon>Agaricomycotina</taxon>
        <taxon>Agaricomycetes</taxon>
        <taxon>Agaricomycetidae</taxon>
        <taxon>Jaapiales</taxon>
        <taxon>Jaapiaceae</taxon>
        <taxon>Jaapia</taxon>
    </lineage>
</organism>
<dbReference type="PANTHER" id="PTHR19211:SF129">
    <property type="entry name" value="ABC TRANSPORTER ATP-BINDING PROTEIN"/>
    <property type="match status" value="1"/>
</dbReference>
<dbReference type="InterPro" id="IPR017871">
    <property type="entry name" value="ABC_transporter-like_CS"/>
</dbReference>
<dbReference type="Pfam" id="PF00005">
    <property type="entry name" value="ABC_tran"/>
    <property type="match status" value="2"/>
</dbReference>
<gene>
    <name evidence="6" type="ORF">JAAARDRAFT_208171</name>
</gene>
<dbReference type="InterPro" id="IPR003439">
    <property type="entry name" value="ABC_transporter-like_ATP-bd"/>
</dbReference>